<dbReference type="Gene3D" id="3.80.10.10">
    <property type="entry name" value="Ribonuclease Inhibitor"/>
    <property type="match status" value="1"/>
</dbReference>
<feature type="region of interest" description="Disordered" evidence="1">
    <location>
        <begin position="1"/>
        <end position="29"/>
    </location>
</feature>
<dbReference type="PROSITE" id="PS50181">
    <property type="entry name" value="FBOX"/>
    <property type="match status" value="1"/>
</dbReference>
<sequence>MDNKSNQKTLGSKPKPSPPSSSRSTPARHRNWLELPPEITASILSRLGAIEILTAAEKVCRSWRAICKDPLMWRTIDMRNDGDLHDMTYDLEKMCCHAVDRSCGQLVDITVEYFGSDELLKYITDRSSGIRRLRIVRCYFITDEGLSEVALKLPMLEDLEISLCTLSHEPLEVVGRSCPLLKSVKLNNHWYQFPPDKCNDDALAVAGTMRGLQHLQLFGNKLTNDGLREILDCCPHLESLDLRHCFNLNLEGDLEKRLTGQIKRLQLPYDSTEDYEFDAISNGYESRDNDGDSPYGFSDSNLLSDDYEEYGFSSGSDFYDYDYEDCDDFTRLDLYDFGDMDTLPSS</sequence>
<dbReference type="OMA" id="FEAEIDY"/>
<reference evidence="3 4" key="1">
    <citation type="journal article" date="2018" name="Nat. Genet.">
        <title>The Rosa genome provides new insights in the design of modern roses.</title>
        <authorList>
            <person name="Bendahmane M."/>
        </authorList>
    </citation>
    <scope>NUCLEOTIDE SEQUENCE [LARGE SCALE GENOMIC DNA]</scope>
    <source>
        <strain evidence="4">cv. Old Blush</strain>
    </source>
</reference>
<dbReference type="EMBL" id="PDCK01000043">
    <property type="protein sequence ID" value="PRQ29558.1"/>
    <property type="molecule type" value="Genomic_DNA"/>
</dbReference>
<organism evidence="3 4">
    <name type="scientific">Rosa chinensis</name>
    <name type="common">China rose</name>
    <dbReference type="NCBI Taxonomy" id="74649"/>
    <lineage>
        <taxon>Eukaryota</taxon>
        <taxon>Viridiplantae</taxon>
        <taxon>Streptophyta</taxon>
        <taxon>Embryophyta</taxon>
        <taxon>Tracheophyta</taxon>
        <taxon>Spermatophyta</taxon>
        <taxon>Magnoliopsida</taxon>
        <taxon>eudicotyledons</taxon>
        <taxon>Gunneridae</taxon>
        <taxon>Pentapetalae</taxon>
        <taxon>rosids</taxon>
        <taxon>fabids</taxon>
        <taxon>Rosales</taxon>
        <taxon>Rosaceae</taxon>
        <taxon>Rosoideae</taxon>
        <taxon>Rosoideae incertae sedis</taxon>
        <taxon>Rosa</taxon>
    </lineage>
</organism>
<dbReference type="SMART" id="SM00256">
    <property type="entry name" value="FBOX"/>
    <property type="match status" value="1"/>
</dbReference>
<dbReference type="OrthoDB" id="2095648at2759"/>
<dbReference type="AlphaFoldDB" id="A0A2P6Q5V4"/>
<protein>
    <submittedName>
        <fullName evidence="3">Putative F-box domain, leucine-rich repeat domain, L domain-containing protein</fullName>
    </submittedName>
</protein>
<dbReference type="Gramene" id="PRQ29558">
    <property type="protein sequence ID" value="PRQ29558"/>
    <property type="gene ID" value="RchiOBHm_Chr5g0015151"/>
</dbReference>
<dbReference type="PANTHER" id="PTHR38926">
    <property type="entry name" value="F-BOX DOMAIN CONTAINING PROTEIN, EXPRESSED"/>
    <property type="match status" value="1"/>
</dbReference>
<dbReference type="InterPro" id="IPR001810">
    <property type="entry name" value="F-box_dom"/>
</dbReference>
<evidence type="ECO:0000313" key="4">
    <source>
        <dbReference type="Proteomes" id="UP000238479"/>
    </source>
</evidence>
<dbReference type="Pfam" id="PF12937">
    <property type="entry name" value="F-box-like"/>
    <property type="match status" value="1"/>
</dbReference>
<accession>A0A2P6Q5V4</accession>
<dbReference type="InterPro" id="IPR032675">
    <property type="entry name" value="LRR_dom_sf"/>
</dbReference>
<evidence type="ECO:0000256" key="1">
    <source>
        <dbReference type="SAM" id="MobiDB-lite"/>
    </source>
</evidence>
<evidence type="ECO:0000313" key="3">
    <source>
        <dbReference type="EMBL" id="PRQ29558.1"/>
    </source>
</evidence>
<dbReference type="InterPro" id="IPR001611">
    <property type="entry name" value="Leu-rich_rpt"/>
</dbReference>
<dbReference type="Pfam" id="PF13516">
    <property type="entry name" value="LRR_6"/>
    <property type="match status" value="2"/>
</dbReference>
<keyword evidence="4" id="KW-1185">Reference proteome</keyword>
<dbReference type="SUPFAM" id="SSF52047">
    <property type="entry name" value="RNI-like"/>
    <property type="match status" value="1"/>
</dbReference>
<comment type="caution">
    <text evidence="3">The sequence shown here is derived from an EMBL/GenBank/DDBJ whole genome shotgun (WGS) entry which is preliminary data.</text>
</comment>
<feature type="compositionally biased region" description="Polar residues" evidence="1">
    <location>
        <begin position="1"/>
        <end position="10"/>
    </location>
</feature>
<dbReference type="PANTHER" id="PTHR38926:SF2">
    <property type="entry name" value="F-BOX_LRR-REPEAT PROTEIN 21-RELATED"/>
    <property type="match status" value="1"/>
</dbReference>
<name>A0A2P6Q5V4_ROSCH</name>
<feature type="domain" description="F-box" evidence="2">
    <location>
        <begin position="29"/>
        <end position="76"/>
    </location>
</feature>
<dbReference type="SMART" id="SM00367">
    <property type="entry name" value="LRR_CC"/>
    <property type="match status" value="3"/>
</dbReference>
<dbReference type="InterPro" id="IPR006553">
    <property type="entry name" value="Leu-rich_rpt_Cys-con_subtyp"/>
</dbReference>
<dbReference type="Gene3D" id="1.20.1280.50">
    <property type="match status" value="1"/>
</dbReference>
<dbReference type="CDD" id="cd22164">
    <property type="entry name" value="F-box_AtSKIP19-like"/>
    <property type="match status" value="1"/>
</dbReference>
<proteinExistence type="predicted"/>
<gene>
    <name evidence="3" type="ORF">RchiOBHm_Chr5g0015151</name>
</gene>
<evidence type="ECO:0000259" key="2">
    <source>
        <dbReference type="PROSITE" id="PS50181"/>
    </source>
</evidence>
<dbReference type="Proteomes" id="UP000238479">
    <property type="component" value="Chromosome 5"/>
</dbReference>